<evidence type="ECO:0000313" key="2">
    <source>
        <dbReference type="EMBL" id="UUL83967.1"/>
    </source>
</evidence>
<organism evidence="2 3">
    <name type="scientific">Sphingomonas qomolangmaensis</name>
    <dbReference type="NCBI Taxonomy" id="2918765"/>
    <lineage>
        <taxon>Bacteria</taxon>
        <taxon>Pseudomonadati</taxon>
        <taxon>Pseudomonadota</taxon>
        <taxon>Alphaproteobacteria</taxon>
        <taxon>Sphingomonadales</taxon>
        <taxon>Sphingomonadaceae</taxon>
        <taxon>Sphingomonas</taxon>
    </lineage>
</organism>
<evidence type="ECO:0000256" key="1">
    <source>
        <dbReference type="SAM" id="SignalP"/>
    </source>
</evidence>
<reference evidence="2" key="1">
    <citation type="submission" date="2022-07" db="EMBL/GenBank/DDBJ databases">
        <title>Sphingomonas sp. nov., a novel bacterium isolated from the north slope of the Mount Everest.</title>
        <authorList>
            <person name="Cui X."/>
            <person name="Liu Y."/>
        </authorList>
    </citation>
    <scope>NUCLEOTIDE SEQUENCE</scope>
    <source>
        <strain evidence="2">S5-59</strain>
    </source>
</reference>
<dbReference type="PROSITE" id="PS51257">
    <property type="entry name" value="PROKAR_LIPOPROTEIN"/>
    <property type="match status" value="1"/>
</dbReference>
<name>A0ABY5LB25_9SPHN</name>
<dbReference type="EMBL" id="CP101740">
    <property type="protein sequence ID" value="UUL83967.1"/>
    <property type="molecule type" value="Genomic_DNA"/>
</dbReference>
<keyword evidence="1" id="KW-0732">Signal</keyword>
<dbReference type="Proteomes" id="UP001058533">
    <property type="component" value="Chromosome"/>
</dbReference>
<evidence type="ECO:0008006" key="4">
    <source>
        <dbReference type="Google" id="ProtNLM"/>
    </source>
</evidence>
<accession>A0ABY5LB25</accession>
<keyword evidence="3" id="KW-1185">Reference proteome</keyword>
<sequence>MTKVLKMGRKTLCAVFLLTVPALVGCCLTGRPVVSENQGWPDAGCRRLGDDYKVDPVRTIDSGLKMFRENMLPQARNTGRRFPGYSTWMTEVGEAIRRHEETEATDASSAAQAEFDQWTPKFNRPPFSLDQPQIQDMEKVAAIKAQTEFRLMAKSLTGRLRCQTDDTREAAANHFYANYKIDD</sequence>
<feature type="signal peptide" evidence="1">
    <location>
        <begin position="1"/>
        <end position="24"/>
    </location>
</feature>
<proteinExistence type="predicted"/>
<feature type="chain" id="PRO_5045150226" description="Lipoprotein" evidence="1">
    <location>
        <begin position="25"/>
        <end position="183"/>
    </location>
</feature>
<dbReference type="RefSeq" id="WP_256507802.1">
    <property type="nucleotide sequence ID" value="NZ_CP101740.1"/>
</dbReference>
<protein>
    <recommendedName>
        <fullName evidence="4">Lipoprotein</fullName>
    </recommendedName>
</protein>
<gene>
    <name evidence="2" type="ORF">NMP03_07190</name>
</gene>
<evidence type="ECO:0000313" key="3">
    <source>
        <dbReference type="Proteomes" id="UP001058533"/>
    </source>
</evidence>